<gene>
    <name evidence="1" type="ORF">E6O75_ATG08055</name>
</gene>
<dbReference type="AlphaFoldDB" id="A0A4Z1NRM7"/>
<protein>
    <submittedName>
        <fullName evidence="1">Uncharacterized protein</fullName>
    </submittedName>
</protein>
<dbReference type="Proteomes" id="UP000298493">
    <property type="component" value="Unassembled WGS sequence"/>
</dbReference>
<sequence>MANVIASLFPFVEDRYRFVKTLIDDVCDTERFVLAKFEWQPPSRWSRETTATPEGDESEIKDFREINSL</sequence>
<keyword evidence="2" id="KW-1185">Reference proteome</keyword>
<name>A0A4Z1NRM7_9PEZI</name>
<organism evidence="1 2">
    <name type="scientific">Venturia nashicola</name>
    <dbReference type="NCBI Taxonomy" id="86259"/>
    <lineage>
        <taxon>Eukaryota</taxon>
        <taxon>Fungi</taxon>
        <taxon>Dikarya</taxon>
        <taxon>Ascomycota</taxon>
        <taxon>Pezizomycotina</taxon>
        <taxon>Dothideomycetes</taxon>
        <taxon>Pleosporomycetidae</taxon>
        <taxon>Venturiales</taxon>
        <taxon>Venturiaceae</taxon>
        <taxon>Venturia</taxon>
    </lineage>
</organism>
<reference evidence="1 2" key="1">
    <citation type="submission" date="2019-04" db="EMBL/GenBank/DDBJ databases">
        <title>High contiguity whole genome sequence and gene annotation resource for two Venturia nashicola isolates.</title>
        <authorList>
            <person name="Prokchorchik M."/>
            <person name="Won K."/>
            <person name="Lee Y."/>
            <person name="Choi E.D."/>
            <person name="Segonzac C."/>
            <person name="Sohn K.H."/>
        </authorList>
    </citation>
    <scope>NUCLEOTIDE SEQUENCE [LARGE SCALE GENOMIC DNA]</scope>
    <source>
        <strain evidence="1 2">PRI2</strain>
    </source>
</reference>
<proteinExistence type="predicted"/>
<comment type="caution">
    <text evidence="1">The sequence shown here is derived from an EMBL/GenBank/DDBJ whole genome shotgun (WGS) entry which is preliminary data.</text>
</comment>
<evidence type="ECO:0000313" key="2">
    <source>
        <dbReference type="Proteomes" id="UP000298493"/>
    </source>
</evidence>
<evidence type="ECO:0000313" key="1">
    <source>
        <dbReference type="EMBL" id="TID15727.1"/>
    </source>
</evidence>
<dbReference type="EMBL" id="SNSC02000020">
    <property type="protein sequence ID" value="TID15727.1"/>
    <property type="molecule type" value="Genomic_DNA"/>
</dbReference>
<accession>A0A4Z1NRM7</accession>